<feature type="region of interest" description="Disordered" evidence="4">
    <location>
        <begin position="55"/>
        <end position="112"/>
    </location>
</feature>
<evidence type="ECO:0000256" key="3">
    <source>
        <dbReference type="RuleBase" id="RU361155"/>
    </source>
</evidence>
<dbReference type="EC" id="2.8.2.-" evidence="3"/>
<name>A0AAV5D5T4_ELECO</name>
<organism evidence="6 7">
    <name type="scientific">Eleusine coracana subsp. coracana</name>
    <dbReference type="NCBI Taxonomy" id="191504"/>
    <lineage>
        <taxon>Eukaryota</taxon>
        <taxon>Viridiplantae</taxon>
        <taxon>Streptophyta</taxon>
        <taxon>Embryophyta</taxon>
        <taxon>Tracheophyta</taxon>
        <taxon>Spermatophyta</taxon>
        <taxon>Magnoliopsida</taxon>
        <taxon>Liliopsida</taxon>
        <taxon>Poales</taxon>
        <taxon>Poaceae</taxon>
        <taxon>PACMAD clade</taxon>
        <taxon>Chloridoideae</taxon>
        <taxon>Cynodonteae</taxon>
        <taxon>Eleusininae</taxon>
        <taxon>Eleusine</taxon>
    </lineage>
</organism>
<dbReference type="InterPro" id="IPR027417">
    <property type="entry name" value="P-loop_NTPase"/>
</dbReference>
<evidence type="ECO:0000256" key="1">
    <source>
        <dbReference type="ARBA" id="ARBA00005771"/>
    </source>
</evidence>
<proteinExistence type="inferred from homology"/>
<reference evidence="6" key="1">
    <citation type="journal article" date="2018" name="DNA Res.">
        <title>Multiple hybrid de novo genome assembly of finger millet, an orphan allotetraploid crop.</title>
        <authorList>
            <person name="Hatakeyama M."/>
            <person name="Aluri S."/>
            <person name="Balachadran M.T."/>
            <person name="Sivarajan S.R."/>
            <person name="Patrignani A."/>
            <person name="Gruter S."/>
            <person name="Poveda L."/>
            <person name="Shimizu-Inatsugi R."/>
            <person name="Baeten J."/>
            <person name="Francoijs K.J."/>
            <person name="Nataraja K.N."/>
            <person name="Reddy Y.A.N."/>
            <person name="Phadnis S."/>
            <person name="Ravikumar R.L."/>
            <person name="Schlapbach R."/>
            <person name="Sreeman S.M."/>
            <person name="Shimizu K.K."/>
        </authorList>
    </citation>
    <scope>NUCLEOTIDE SEQUENCE</scope>
</reference>
<evidence type="ECO:0000313" key="6">
    <source>
        <dbReference type="EMBL" id="GJN06359.1"/>
    </source>
</evidence>
<sequence>MILAISLWIGGQVPGGPRQGCSHTIASSSLLAVVASAPPIFPKSGTTWLKGPRLLHAAPHHPLPPPTTHPLRRRATRTTSSGSSTSSSRWRTTPPTSPPRSRRSRPRACSPRTRKAAAAFDLFCEGRCVGGPQWRHVREYWEQSVRDPDKVLFLRYEEMLRDRPHGNVRKLAGVHSPTKRKRKGWWTELCSLDTLRNMEVNKTGSGSGNNLPVDNESFFRKGGVLGTGAIT</sequence>
<reference evidence="6" key="2">
    <citation type="submission" date="2021-12" db="EMBL/GenBank/DDBJ databases">
        <title>Resequencing data analysis of finger millet.</title>
        <authorList>
            <person name="Hatakeyama M."/>
            <person name="Aluri S."/>
            <person name="Balachadran M.T."/>
            <person name="Sivarajan S.R."/>
            <person name="Poveda L."/>
            <person name="Shimizu-Inatsugi R."/>
            <person name="Schlapbach R."/>
            <person name="Sreeman S.M."/>
            <person name="Shimizu K.K."/>
        </authorList>
    </citation>
    <scope>NUCLEOTIDE SEQUENCE</scope>
</reference>
<dbReference type="Pfam" id="PF00685">
    <property type="entry name" value="Sulfotransfer_1"/>
    <property type="match status" value="1"/>
</dbReference>
<keyword evidence="7" id="KW-1185">Reference proteome</keyword>
<feature type="domain" description="Sulfotransferase" evidence="5">
    <location>
        <begin position="117"/>
        <end position="224"/>
    </location>
</feature>
<dbReference type="Gene3D" id="3.40.50.300">
    <property type="entry name" value="P-loop containing nucleotide triphosphate hydrolases"/>
    <property type="match status" value="1"/>
</dbReference>
<evidence type="ECO:0000256" key="4">
    <source>
        <dbReference type="SAM" id="MobiDB-lite"/>
    </source>
</evidence>
<dbReference type="EMBL" id="BQKI01000012">
    <property type="protein sequence ID" value="GJN06359.1"/>
    <property type="molecule type" value="Genomic_DNA"/>
</dbReference>
<evidence type="ECO:0000256" key="2">
    <source>
        <dbReference type="ARBA" id="ARBA00022679"/>
    </source>
</evidence>
<evidence type="ECO:0000259" key="5">
    <source>
        <dbReference type="Pfam" id="PF00685"/>
    </source>
</evidence>
<dbReference type="InterPro" id="IPR000863">
    <property type="entry name" value="Sulfotransferase_dom"/>
</dbReference>
<dbReference type="PANTHER" id="PTHR11783">
    <property type="entry name" value="SULFOTRANSFERASE SULT"/>
    <property type="match status" value="1"/>
</dbReference>
<protein>
    <recommendedName>
        <fullName evidence="3">Sulfotransferase</fullName>
        <ecNumber evidence="3">2.8.2.-</ecNumber>
    </recommendedName>
</protein>
<accession>A0AAV5D5T4</accession>
<keyword evidence="2 3" id="KW-0808">Transferase</keyword>
<comment type="similarity">
    <text evidence="1 3">Belongs to the sulfotransferase 1 family.</text>
</comment>
<gene>
    <name evidence="6" type="primary">ga24082</name>
    <name evidence="6" type="ORF">PR202_ga24082</name>
</gene>
<dbReference type="GO" id="GO:0008146">
    <property type="term" value="F:sulfotransferase activity"/>
    <property type="evidence" value="ECO:0007669"/>
    <property type="project" value="InterPro"/>
</dbReference>
<dbReference type="AlphaFoldDB" id="A0AAV5D5T4"/>
<feature type="compositionally biased region" description="Low complexity" evidence="4">
    <location>
        <begin position="77"/>
        <end position="94"/>
    </location>
</feature>
<dbReference type="Proteomes" id="UP001054889">
    <property type="component" value="Unassembled WGS sequence"/>
</dbReference>
<dbReference type="SUPFAM" id="SSF52540">
    <property type="entry name" value="P-loop containing nucleoside triphosphate hydrolases"/>
    <property type="match status" value="1"/>
</dbReference>
<evidence type="ECO:0000313" key="7">
    <source>
        <dbReference type="Proteomes" id="UP001054889"/>
    </source>
</evidence>
<comment type="caution">
    <text evidence="6">The sequence shown here is derived from an EMBL/GenBank/DDBJ whole genome shotgun (WGS) entry which is preliminary data.</text>
</comment>